<feature type="region of interest" description="Disordered" evidence="2">
    <location>
        <begin position="147"/>
        <end position="200"/>
    </location>
</feature>
<keyword evidence="1" id="KW-0802">TPR repeat</keyword>
<evidence type="ECO:0000313" key="4">
    <source>
        <dbReference type="Proteomes" id="UP000054408"/>
    </source>
</evidence>
<feature type="region of interest" description="Disordered" evidence="2">
    <location>
        <begin position="227"/>
        <end position="272"/>
    </location>
</feature>
<dbReference type="InterPro" id="IPR011990">
    <property type="entry name" value="TPR-like_helical_dom_sf"/>
</dbReference>
<protein>
    <submittedName>
        <fullName evidence="3">Uncharacterized protein</fullName>
    </submittedName>
</protein>
<proteinExistence type="predicted"/>
<name>A0A0L0D8U9_THETB</name>
<evidence type="ECO:0000256" key="2">
    <source>
        <dbReference type="SAM" id="MobiDB-lite"/>
    </source>
</evidence>
<dbReference type="InterPro" id="IPR019734">
    <property type="entry name" value="TPR_rpt"/>
</dbReference>
<dbReference type="Proteomes" id="UP000054408">
    <property type="component" value="Unassembled WGS sequence"/>
</dbReference>
<reference evidence="3 4" key="1">
    <citation type="submission" date="2010-05" db="EMBL/GenBank/DDBJ databases">
        <title>The Genome Sequence of Thecamonas trahens ATCC 50062.</title>
        <authorList>
            <consortium name="The Broad Institute Genome Sequencing Platform"/>
            <person name="Russ C."/>
            <person name="Cuomo C."/>
            <person name="Shea T."/>
            <person name="Young S.K."/>
            <person name="Zeng Q."/>
            <person name="Koehrsen M."/>
            <person name="Haas B."/>
            <person name="Borodovsky M."/>
            <person name="Guigo R."/>
            <person name="Alvarado L."/>
            <person name="Berlin A."/>
            <person name="Bochicchio J."/>
            <person name="Borenstein D."/>
            <person name="Chapman S."/>
            <person name="Chen Z."/>
            <person name="Freedman E."/>
            <person name="Gellesch M."/>
            <person name="Goldberg J."/>
            <person name="Griggs A."/>
            <person name="Gujja S."/>
            <person name="Heilman E."/>
            <person name="Heiman D."/>
            <person name="Hepburn T."/>
            <person name="Howarth C."/>
            <person name="Jen D."/>
            <person name="Larson L."/>
            <person name="Mehta T."/>
            <person name="Park D."/>
            <person name="Pearson M."/>
            <person name="Roberts A."/>
            <person name="Saif S."/>
            <person name="Shenoy N."/>
            <person name="Sisk P."/>
            <person name="Stolte C."/>
            <person name="Sykes S."/>
            <person name="Thomson T."/>
            <person name="Walk T."/>
            <person name="White J."/>
            <person name="Yandava C."/>
            <person name="Burger G."/>
            <person name="Gray M.W."/>
            <person name="Holland P.W.H."/>
            <person name="King N."/>
            <person name="Lang F.B.F."/>
            <person name="Roger A.J."/>
            <person name="Ruiz-Trillo I."/>
            <person name="Lander E."/>
            <person name="Nusbaum C."/>
        </authorList>
    </citation>
    <scope>NUCLEOTIDE SEQUENCE [LARGE SCALE GENOMIC DNA]</scope>
    <source>
        <strain evidence="3 4">ATCC 50062</strain>
    </source>
</reference>
<evidence type="ECO:0000256" key="1">
    <source>
        <dbReference type="PROSITE-ProRule" id="PRU00339"/>
    </source>
</evidence>
<keyword evidence="4" id="KW-1185">Reference proteome</keyword>
<feature type="compositionally biased region" description="Basic residues" evidence="2">
    <location>
        <begin position="155"/>
        <end position="173"/>
    </location>
</feature>
<dbReference type="GeneID" id="25563516"/>
<organism evidence="3 4">
    <name type="scientific">Thecamonas trahens ATCC 50062</name>
    <dbReference type="NCBI Taxonomy" id="461836"/>
    <lineage>
        <taxon>Eukaryota</taxon>
        <taxon>Apusozoa</taxon>
        <taxon>Apusomonadida</taxon>
        <taxon>Apusomonadidae</taxon>
        <taxon>Thecamonas</taxon>
    </lineage>
</organism>
<feature type="compositionally biased region" description="Low complexity" evidence="2">
    <location>
        <begin position="227"/>
        <end position="250"/>
    </location>
</feature>
<accession>A0A0L0D8U9</accession>
<sequence length="392" mass="42993">MDVDELFNAGEDAFEEGEYMAASRVYSEILEIDPEYVMALVRRAECFMHLRMNQLALTDAHLACAAFADSVDFRDPERIVALHTLAKVLAAAEHWPQALDAYEHVCSIMPESDVLRSECDEVRKRAEGGRQRTSRVWAAHLIAAVSVDGREPRPQRQRRRRKKSKSARGRRNRGNVSRVQSSPSPHASAEARFTGDRDPLQDVLVSKGVSTPSPHTYRHYHVRVVPSPLRGGASSASPSAPRSPPRSRALTPGARSLHSPSGPRRSAHGQSVVRISPTVASRVGARHKLNASGLGAWQGMHGDSYVADVVADVADESRDALGAVLRTTPHLGLHTFRQEVRASVRPQMRALFTTQLRTGSSKDTQAMLRDSLVAEDEVGKTSAVSLTASRKK</sequence>
<dbReference type="AlphaFoldDB" id="A0A0L0D8U9"/>
<dbReference type="SMART" id="SM00028">
    <property type="entry name" value="TPR"/>
    <property type="match status" value="3"/>
</dbReference>
<dbReference type="EMBL" id="GL349448">
    <property type="protein sequence ID" value="KNC47718.1"/>
    <property type="molecule type" value="Genomic_DNA"/>
</dbReference>
<gene>
    <name evidence="3" type="ORF">AMSG_03949</name>
</gene>
<dbReference type="Gene3D" id="1.25.40.10">
    <property type="entry name" value="Tetratricopeptide repeat domain"/>
    <property type="match status" value="1"/>
</dbReference>
<dbReference type="PROSITE" id="PS50005">
    <property type="entry name" value="TPR"/>
    <property type="match status" value="1"/>
</dbReference>
<feature type="repeat" description="TPR" evidence="1">
    <location>
        <begin position="3"/>
        <end position="36"/>
    </location>
</feature>
<dbReference type="SUPFAM" id="SSF48452">
    <property type="entry name" value="TPR-like"/>
    <property type="match status" value="1"/>
</dbReference>
<evidence type="ECO:0000313" key="3">
    <source>
        <dbReference type="EMBL" id="KNC47718.1"/>
    </source>
</evidence>
<dbReference type="OrthoDB" id="2121326at2759"/>
<dbReference type="RefSeq" id="XP_013759200.1">
    <property type="nucleotide sequence ID" value="XM_013903746.1"/>
</dbReference>